<dbReference type="Pfam" id="PF02732">
    <property type="entry name" value="ERCC4"/>
    <property type="match status" value="1"/>
</dbReference>
<dbReference type="SUPFAM" id="SSF52980">
    <property type="entry name" value="Restriction endonuclease-like"/>
    <property type="match status" value="1"/>
</dbReference>
<keyword evidence="13" id="KW-1185">Reference proteome</keyword>
<dbReference type="GO" id="GO:0003684">
    <property type="term" value="F:damaged DNA binding"/>
    <property type="evidence" value="ECO:0007669"/>
    <property type="project" value="TreeGrafter"/>
</dbReference>
<comment type="subcellular location">
    <subcellularLocation>
        <location evidence="1">Nucleus</location>
    </subcellularLocation>
</comment>
<dbReference type="GO" id="GO:0000014">
    <property type="term" value="F:single-stranded DNA endodeoxyribonuclease activity"/>
    <property type="evidence" value="ECO:0007669"/>
    <property type="project" value="TreeGrafter"/>
</dbReference>
<evidence type="ECO:0000256" key="5">
    <source>
        <dbReference type="ARBA" id="ARBA00022763"/>
    </source>
</evidence>
<dbReference type="GO" id="GO:0000110">
    <property type="term" value="C:nucleotide-excision repair factor 1 complex"/>
    <property type="evidence" value="ECO:0007669"/>
    <property type="project" value="TreeGrafter"/>
</dbReference>
<dbReference type="Gene3D" id="1.10.150.20">
    <property type="entry name" value="5' to 3' exonuclease, C-terminal subdomain"/>
    <property type="match status" value="1"/>
</dbReference>
<evidence type="ECO:0000313" key="12">
    <source>
        <dbReference type="EMBL" id="KAK4537449.1"/>
    </source>
</evidence>
<dbReference type="SUPFAM" id="SSF47781">
    <property type="entry name" value="RuvA domain 2-like"/>
    <property type="match status" value="1"/>
</dbReference>
<keyword evidence="3" id="KW-0540">Nuclease</keyword>
<dbReference type="FunFam" id="3.40.50.10130:FF:000002">
    <property type="entry name" value="DNA repair endonuclease XPF"/>
    <property type="match status" value="1"/>
</dbReference>
<evidence type="ECO:0000256" key="7">
    <source>
        <dbReference type="ARBA" id="ARBA00023125"/>
    </source>
</evidence>
<evidence type="ECO:0000256" key="8">
    <source>
        <dbReference type="ARBA" id="ARBA00023204"/>
    </source>
</evidence>
<dbReference type="InterPro" id="IPR010994">
    <property type="entry name" value="RuvA_2-like"/>
</dbReference>
<dbReference type="InterPro" id="IPR011335">
    <property type="entry name" value="Restrct_endonuc-II-like"/>
</dbReference>
<dbReference type="PANTHER" id="PTHR10150">
    <property type="entry name" value="DNA REPAIR ENDONUCLEASE XPF"/>
    <property type="match status" value="1"/>
</dbReference>
<evidence type="ECO:0000256" key="2">
    <source>
        <dbReference type="ARBA" id="ARBA00010015"/>
    </source>
</evidence>
<dbReference type="EMBL" id="JANCYW010000012">
    <property type="protein sequence ID" value="KAK4537449.1"/>
    <property type="molecule type" value="Genomic_DNA"/>
</dbReference>
<keyword evidence="7" id="KW-0238">DNA-binding</keyword>
<feature type="region of interest" description="Disordered" evidence="10">
    <location>
        <begin position="474"/>
        <end position="558"/>
    </location>
</feature>
<evidence type="ECO:0000256" key="1">
    <source>
        <dbReference type="ARBA" id="ARBA00004123"/>
    </source>
</evidence>
<evidence type="ECO:0000259" key="11">
    <source>
        <dbReference type="SMART" id="SM00891"/>
    </source>
</evidence>
<dbReference type="GO" id="GO:0003697">
    <property type="term" value="F:single-stranded DNA binding"/>
    <property type="evidence" value="ECO:0007669"/>
    <property type="project" value="TreeGrafter"/>
</dbReference>
<dbReference type="Gene3D" id="3.40.50.10130">
    <property type="match status" value="1"/>
</dbReference>
<feature type="domain" description="ERCC4" evidence="11">
    <location>
        <begin position="720"/>
        <end position="800"/>
    </location>
</feature>
<gene>
    <name evidence="12" type="ORF">CDCA_CDCA12G3474</name>
</gene>
<dbReference type="CDD" id="cd20078">
    <property type="entry name" value="XPF_nuclease_XPF_euk"/>
    <property type="match status" value="1"/>
</dbReference>
<sequence length="968" mass="107460">MGPVLQYQERALENIVAERTSLTVLGRGLDVAGLVALLVARSVSDSDGRAILALNFPRQVWERIAWYVSQEVPQLPLHLLPRRIDAEASAAERMEMYCAGGLVAASARTLAVDLLSFTGDADAEKSGACPNFLGLLVYDAHTVSERQGEAFVAQLFRRYRRQRIEQCTWVHAFSDEAEALCRGFHQVERLMRLLGVERLYLYPRFHMDVVASLPAPAGSTTDTDGHASSGVEVIELHQPLTSMMRSIQDDLMLCLRTCIAELRRSHPSLDVEDSALDAALHRPLASSFRQQLMPLWHRLGSRTRQLIHDVYILQRLLMALLEYDGVTFWELLETLRATEGTDSFWMMTEAAQRVFAVARARVYPLGESVPTERVDKTMQAVASDSTARPVQAVLEENSKWTLLRQVLQEVRDDLNVLRRQDDHLPAQCLRVVVVVRDSEVMYSLSQAMSAADASRRVLEDKYQRHCRKWRARVERAEGEEKGAATEGDVEDDGNTLSDGEKTLEVQFAEDVDEEVATTRSDSEQEQVAPRKNGGVDGNTSTDTSRRRAKRARRTPPEAVQAPALRFDVVDDCYQIVFQCAGGADVGMRRNGGGGGGSASSLLDFLCTYQPSVVVLYDPTLRHMREVEVYQAGCSPFSRIRLYLLLYEDSLEAQRFRSSVEEERQAFETLIRHKATMVVRLDDPLADNPAEQARAAAEAWEMPAPRPGIDMLATSGSAPGRILIDVREFRSPVPGRLYQHGFRIVPLTLPIGDYILTPQMAVERKTVSDLVSSLNSGRLFAQCEALCKAYRHAVLVIEFDEQRPFGFFQWTETSTAAATDADAARLLNASATPVGKLCLLTLHFPRLRLLWCHGAHATAEAFRALKANEDEPEESAALAAQPSAMITPADDSEAPAAVTMSVRDYFSSSAQDMLRHLPAVNAKNVFLLMRKFPDLAALAAADASELAEVLGTAGTRQLLRFLSQPSTGE</sequence>
<evidence type="ECO:0000256" key="3">
    <source>
        <dbReference type="ARBA" id="ARBA00022722"/>
    </source>
</evidence>
<dbReference type="GO" id="GO:0000724">
    <property type="term" value="P:double-strand break repair via homologous recombination"/>
    <property type="evidence" value="ECO:0007669"/>
    <property type="project" value="TreeGrafter"/>
</dbReference>
<keyword evidence="5" id="KW-0227">DNA damage</keyword>
<reference evidence="12 13" key="1">
    <citation type="submission" date="2022-07" db="EMBL/GenBank/DDBJ databases">
        <title>Genome-wide signatures of adaptation to extreme environments.</title>
        <authorList>
            <person name="Cho C.H."/>
            <person name="Yoon H.S."/>
        </authorList>
    </citation>
    <scope>NUCLEOTIDE SEQUENCE [LARGE SCALE GENOMIC DNA]</scope>
    <source>
        <strain evidence="12 13">DBV 063 E5</strain>
    </source>
</reference>
<keyword evidence="4" id="KW-0255">Endonuclease</keyword>
<dbReference type="GO" id="GO:0000712">
    <property type="term" value="P:resolution of meiotic recombination intermediates"/>
    <property type="evidence" value="ECO:0007669"/>
    <property type="project" value="TreeGrafter"/>
</dbReference>
<dbReference type="GO" id="GO:1901255">
    <property type="term" value="P:nucleotide-excision repair involved in interstrand cross-link repair"/>
    <property type="evidence" value="ECO:0007669"/>
    <property type="project" value="TreeGrafter"/>
</dbReference>
<keyword evidence="6" id="KW-0378">Hydrolase</keyword>
<evidence type="ECO:0000256" key="4">
    <source>
        <dbReference type="ARBA" id="ARBA00022759"/>
    </source>
</evidence>
<organism evidence="12 13">
    <name type="scientific">Cyanidium caldarium</name>
    <name type="common">Red alga</name>
    <dbReference type="NCBI Taxonomy" id="2771"/>
    <lineage>
        <taxon>Eukaryota</taxon>
        <taxon>Rhodophyta</taxon>
        <taxon>Bangiophyceae</taxon>
        <taxon>Cyanidiales</taxon>
        <taxon>Cyanidiaceae</taxon>
        <taxon>Cyanidium</taxon>
    </lineage>
</organism>
<evidence type="ECO:0000256" key="6">
    <source>
        <dbReference type="ARBA" id="ARBA00022801"/>
    </source>
</evidence>
<protein>
    <recommendedName>
        <fullName evidence="11">ERCC4 domain-containing protein</fullName>
    </recommendedName>
</protein>
<dbReference type="InterPro" id="IPR047520">
    <property type="entry name" value="XPF_nuclease"/>
</dbReference>
<accession>A0AAV9IYW9</accession>
<comment type="caution">
    <text evidence="12">The sequence shown here is derived from an EMBL/GenBank/DDBJ whole genome shotgun (WGS) entry which is preliminary data.</text>
</comment>
<name>A0AAV9IYW9_CYACA</name>
<feature type="compositionally biased region" description="Basic and acidic residues" evidence="10">
    <location>
        <begin position="474"/>
        <end position="483"/>
    </location>
</feature>
<dbReference type="InterPro" id="IPR006166">
    <property type="entry name" value="ERCC4_domain"/>
</dbReference>
<evidence type="ECO:0000256" key="9">
    <source>
        <dbReference type="ARBA" id="ARBA00023242"/>
    </source>
</evidence>
<comment type="similarity">
    <text evidence="2">Belongs to the XPF family.</text>
</comment>
<evidence type="ECO:0000256" key="10">
    <source>
        <dbReference type="SAM" id="MobiDB-lite"/>
    </source>
</evidence>
<dbReference type="AlphaFoldDB" id="A0AAV9IYW9"/>
<evidence type="ECO:0000313" key="13">
    <source>
        <dbReference type="Proteomes" id="UP001301350"/>
    </source>
</evidence>
<proteinExistence type="inferred from homology"/>
<keyword evidence="9" id="KW-0539">Nucleus</keyword>
<keyword evidence="8" id="KW-0234">DNA repair</keyword>
<dbReference type="SMART" id="SM00891">
    <property type="entry name" value="ERCC4"/>
    <property type="match status" value="1"/>
</dbReference>
<dbReference type="PANTHER" id="PTHR10150:SF0">
    <property type="entry name" value="DNA REPAIR ENDONUCLEASE XPF"/>
    <property type="match status" value="1"/>
</dbReference>
<dbReference type="Proteomes" id="UP001301350">
    <property type="component" value="Unassembled WGS sequence"/>
</dbReference>